<dbReference type="AlphaFoldDB" id="A0A1Z5SP80"/>
<accession>A0A1Z5SP80</accession>
<dbReference type="VEuPathDB" id="FungiDB:BTJ68_13715"/>
<evidence type="ECO:0000313" key="4">
    <source>
        <dbReference type="Proteomes" id="UP000194280"/>
    </source>
</evidence>
<evidence type="ECO:0000256" key="2">
    <source>
        <dbReference type="SAM" id="Phobius"/>
    </source>
</evidence>
<dbReference type="Proteomes" id="UP000194280">
    <property type="component" value="Unassembled WGS sequence"/>
</dbReference>
<protein>
    <submittedName>
        <fullName evidence="3">Uncharacterized protein</fullName>
    </submittedName>
</protein>
<name>A0A1Z5SP80_HORWE</name>
<sequence length="313" mass="34656">MSLVHVVNCFLETLLVVTAILSEYTLLFDQWTVLEPFTRFSNTGSIAEKRWFVNTFTALSYALSEPFGYFFLSSSGNGLALLMIIGSSFVYPLSLAYLDDLLEKLAHEEQRSTLEQESGCDVNTNSGNSLDTAGVDQYSDERRTDGDINKSDVGIFGICEDSSSAEQGSRGRLAGRPSPAQCNRPSWYPFVLALPSSTAAATNAGLLLFVRALPDTGYLSGMDFGVVGGWTLVFLVLFFYFTVRWFMSLFIPHCSVRRLKLPRMIRPAAIELGTRTALLAMLILVRGIFRVLLGQHFGAFVKVGNGRWLQLAY</sequence>
<keyword evidence="2" id="KW-0812">Transmembrane</keyword>
<feature type="transmembrane region" description="Helical" evidence="2">
    <location>
        <begin position="230"/>
        <end position="251"/>
    </location>
</feature>
<dbReference type="InParanoid" id="A0A1Z5SP80"/>
<keyword evidence="4" id="KW-1185">Reference proteome</keyword>
<comment type="caution">
    <text evidence="3">The sequence shown here is derived from an EMBL/GenBank/DDBJ whole genome shotgun (WGS) entry which is preliminary data.</text>
</comment>
<feature type="transmembrane region" description="Helical" evidence="2">
    <location>
        <begin position="187"/>
        <end position="210"/>
    </location>
</feature>
<dbReference type="EMBL" id="MUNK01000355">
    <property type="protein sequence ID" value="OTA22629.1"/>
    <property type="molecule type" value="Genomic_DNA"/>
</dbReference>
<organism evidence="3 4">
    <name type="scientific">Hortaea werneckii EXF-2000</name>
    <dbReference type="NCBI Taxonomy" id="1157616"/>
    <lineage>
        <taxon>Eukaryota</taxon>
        <taxon>Fungi</taxon>
        <taxon>Dikarya</taxon>
        <taxon>Ascomycota</taxon>
        <taxon>Pezizomycotina</taxon>
        <taxon>Dothideomycetes</taxon>
        <taxon>Dothideomycetidae</taxon>
        <taxon>Mycosphaerellales</taxon>
        <taxon>Teratosphaeriaceae</taxon>
        <taxon>Hortaea</taxon>
    </lineage>
</organism>
<feature type="compositionally biased region" description="Polar residues" evidence="1">
    <location>
        <begin position="115"/>
        <end position="131"/>
    </location>
</feature>
<feature type="transmembrane region" description="Helical" evidence="2">
    <location>
        <begin position="272"/>
        <end position="293"/>
    </location>
</feature>
<reference evidence="3 4" key="1">
    <citation type="submission" date="2017-01" db="EMBL/GenBank/DDBJ databases">
        <title>The recent genome duplication of the halophilic yeast Hortaea werneckii: insights from long-read sequencing.</title>
        <authorList>
            <person name="Sinha S."/>
            <person name="Flibotte S."/>
            <person name="Neira M."/>
            <person name="Lenassi M."/>
            <person name="Gostincar C."/>
            <person name="Stajich J.E."/>
            <person name="Nislow C.E."/>
        </authorList>
    </citation>
    <scope>NUCLEOTIDE SEQUENCE [LARGE SCALE GENOMIC DNA]</scope>
    <source>
        <strain evidence="3 4">EXF-2000</strain>
    </source>
</reference>
<feature type="compositionally biased region" description="Basic and acidic residues" evidence="1">
    <location>
        <begin position="139"/>
        <end position="149"/>
    </location>
</feature>
<keyword evidence="2" id="KW-0472">Membrane</keyword>
<feature type="transmembrane region" description="Helical" evidence="2">
    <location>
        <begin position="78"/>
        <end position="98"/>
    </location>
</feature>
<keyword evidence="2" id="KW-1133">Transmembrane helix</keyword>
<evidence type="ECO:0000256" key="1">
    <source>
        <dbReference type="SAM" id="MobiDB-lite"/>
    </source>
</evidence>
<gene>
    <name evidence="3" type="ORF">BTJ68_13715</name>
</gene>
<feature type="region of interest" description="Disordered" evidence="1">
    <location>
        <begin position="113"/>
        <end position="149"/>
    </location>
</feature>
<dbReference type="OrthoDB" id="3951104at2759"/>
<evidence type="ECO:0000313" key="3">
    <source>
        <dbReference type="EMBL" id="OTA22629.1"/>
    </source>
</evidence>
<proteinExistence type="predicted"/>